<evidence type="ECO:0000259" key="8">
    <source>
        <dbReference type="PROSITE" id="PS51462"/>
    </source>
</evidence>
<feature type="transmembrane region" description="Helical" evidence="6">
    <location>
        <begin position="257"/>
        <end position="275"/>
    </location>
</feature>
<dbReference type="SMART" id="SM00014">
    <property type="entry name" value="acidPPc"/>
    <property type="match status" value="1"/>
</dbReference>
<dbReference type="PANTHER" id="PTHR14969">
    <property type="entry name" value="SPHINGOSINE-1-PHOSPHATE PHOSPHOHYDROLASE"/>
    <property type="match status" value="1"/>
</dbReference>
<dbReference type="Gene3D" id="1.20.144.10">
    <property type="entry name" value="Phosphatidic acid phosphatase type 2/haloperoxidase"/>
    <property type="match status" value="1"/>
</dbReference>
<reference evidence="9 10" key="2">
    <citation type="journal article" date="2016" name="Genome Announc.">
        <title>Complete Genome Sequence of the Highly Virulent Aeromonas schubertii Strain WL1483, Isolated from Diseased Snakehead Fish (Channa argus) in China.</title>
        <authorList>
            <person name="Liu L."/>
            <person name="Li N."/>
            <person name="Zhang D."/>
            <person name="Fu X."/>
            <person name="Shi C."/>
            <person name="Lin Q."/>
            <person name="Hao G."/>
        </authorList>
    </citation>
    <scope>NUCLEOTIDE SEQUENCE [LARGE SCALE GENOMIC DNA]</scope>
    <source>
        <strain evidence="9 10">WL1483</strain>
    </source>
</reference>
<keyword evidence="6" id="KW-1133">Transmembrane helix</keyword>
<dbReference type="SUPFAM" id="SSF48317">
    <property type="entry name" value="Acid phosphatase/Vanadium-dependent haloperoxidase"/>
    <property type="match status" value="1"/>
</dbReference>
<dbReference type="Gene3D" id="3.90.79.10">
    <property type="entry name" value="Nucleoside Triphosphate Pyrophosphohydrolase"/>
    <property type="match status" value="1"/>
</dbReference>
<comment type="cofactor">
    <cofactor evidence="1">
        <name>Mg(2+)</name>
        <dbReference type="ChEBI" id="CHEBI:18420"/>
    </cofactor>
</comment>
<evidence type="ECO:0000256" key="1">
    <source>
        <dbReference type="ARBA" id="ARBA00001946"/>
    </source>
</evidence>
<evidence type="ECO:0000256" key="3">
    <source>
        <dbReference type="ARBA" id="ARBA00022801"/>
    </source>
</evidence>
<dbReference type="InterPro" id="IPR020476">
    <property type="entry name" value="Nudix_hydrolase"/>
</dbReference>
<keyword evidence="6" id="KW-0472">Membrane</keyword>
<evidence type="ECO:0000313" key="10">
    <source>
        <dbReference type="Proteomes" id="UP000058114"/>
    </source>
</evidence>
<evidence type="ECO:0000256" key="6">
    <source>
        <dbReference type="SAM" id="Phobius"/>
    </source>
</evidence>
<dbReference type="KEGG" id="asr:WL1483_975"/>
<proteinExistence type="predicted"/>
<keyword evidence="7" id="KW-0732">Signal</keyword>
<dbReference type="Proteomes" id="UP000058114">
    <property type="component" value="Chromosome"/>
</dbReference>
<gene>
    <name evidence="9" type="ORF">WL1483_975</name>
</gene>
<dbReference type="PROSITE" id="PS00893">
    <property type="entry name" value="NUDIX_BOX"/>
    <property type="match status" value="1"/>
</dbReference>
<dbReference type="GO" id="GO:0050380">
    <property type="term" value="F:undecaprenyl-diphosphatase activity"/>
    <property type="evidence" value="ECO:0007669"/>
    <property type="project" value="UniProtKB-EC"/>
</dbReference>
<dbReference type="InterPro" id="IPR036938">
    <property type="entry name" value="PAP2/HPO_sf"/>
</dbReference>
<dbReference type="PATRIC" id="fig|652.5.peg.494"/>
<evidence type="ECO:0000256" key="7">
    <source>
        <dbReference type="SAM" id="SignalP"/>
    </source>
</evidence>
<dbReference type="EMBL" id="CP013067">
    <property type="protein sequence ID" value="ALP40394.1"/>
    <property type="molecule type" value="Genomic_DNA"/>
</dbReference>
<feature type="signal peptide" evidence="7">
    <location>
        <begin position="1"/>
        <end position="18"/>
    </location>
</feature>
<protein>
    <recommendedName>
        <fullName evidence="2">undecaprenyl-diphosphate phosphatase</fullName>
        <ecNumber evidence="2">3.6.1.27</ecNumber>
    </recommendedName>
    <alternativeName>
        <fullName evidence="4">Undecaprenyl pyrophosphate phosphatase</fullName>
    </alternativeName>
</protein>
<name>A0A0S2SFE1_9GAMM</name>
<dbReference type="EC" id="3.6.1.27" evidence="2"/>
<reference evidence="10" key="1">
    <citation type="submission" date="2015-10" db="EMBL/GenBank/DDBJ databases">
        <title>Complete Genome Sequence of Aeromonas schubertii strain WL1483.</title>
        <authorList>
            <person name="Liu L."/>
        </authorList>
    </citation>
    <scope>NUCLEOTIDE SEQUENCE [LARGE SCALE GENOMIC DNA]</scope>
    <source>
        <strain evidence="10">WL1483</strain>
    </source>
</reference>
<dbReference type="Pfam" id="PF00293">
    <property type="entry name" value="NUDIX"/>
    <property type="match status" value="1"/>
</dbReference>
<dbReference type="InterPro" id="IPR015797">
    <property type="entry name" value="NUDIX_hydrolase-like_dom_sf"/>
</dbReference>
<dbReference type="CDD" id="cd01610">
    <property type="entry name" value="PAP2_like"/>
    <property type="match status" value="1"/>
</dbReference>
<organism evidence="9 10">
    <name type="scientific">Aeromonas schubertii</name>
    <dbReference type="NCBI Taxonomy" id="652"/>
    <lineage>
        <taxon>Bacteria</taxon>
        <taxon>Pseudomonadati</taxon>
        <taxon>Pseudomonadota</taxon>
        <taxon>Gammaproteobacteria</taxon>
        <taxon>Aeromonadales</taxon>
        <taxon>Aeromonadaceae</taxon>
        <taxon>Aeromonas</taxon>
    </lineage>
</organism>
<feature type="transmembrane region" description="Helical" evidence="6">
    <location>
        <begin position="184"/>
        <end position="211"/>
    </location>
</feature>
<feature type="transmembrane region" description="Helical" evidence="6">
    <location>
        <begin position="412"/>
        <end position="434"/>
    </location>
</feature>
<evidence type="ECO:0000313" key="9">
    <source>
        <dbReference type="EMBL" id="ALP40394.1"/>
    </source>
</evidence>
<dbReference type="InterPro" id="IPR000326">
    <property type="entry name" value="PAP2/HPO"/>
</dbReference>
<dbReference type="PRINTS" id="PR00502">
    <property type="entry name" value="NUDIXFAMILY"/>
</dbReference>
<keyword evidence="6" id="KW-0812">Transmembrane</keyword>
<feature type="transmembrane region" description="Helical" evidence="6">
    <location>
        <begin position="284"/>
        <end position="300"/>
    </location>
</feature>
<dbReference type="InterPro" id="IPR000086">
    <property type="entry name" value="NUDIX_hydrolase_dom"/>
</dbReference>
<evidence type="ECO:0000256" key="5">
    <source>
        <dbReference type="ARBA" id="ARBA00047594"/>
    </source>
</evidence>
<feature type="transmembrane region" description="Helical" evidence="6">
    <location>
        <begin position="336"/>
        <end position="362"/>
    </location>
</feature>
<comment type="catalytic activity">
    <reaction evidence="5">
        <text>di-trans,octa-cis-undecaprenyl diphosphate + H2O = di-trans,octa-cis-undecaprenyl phosphate + phosphate + H(+)</text>
        <dbReference type="Rhea" id="RHEA:28094"/>
        <dbReference type="ChEBI" id="CHEBI:15377"/>
        <dbReference type="ChEBI" id="CHEBI:15378"/>
        <dbReference type="ChEBI" id="CHEBI:43474"/>
        <dbReference type="ChEBI" id="CHEBI:58405"/>
        <dbReference type="ChEBI" id="CHEBI:60392"/>
        <dbReference type="EC" id="3.6.1.27"/>
    </reaction>
</comment>
<dbReference type="SUPFAM" id="SSF55811">
    <property type="entry name" value="Nudix"/>
    <property type="match status" value="1"/>
</dbReference>
<dbReference type="RefSeq" id="WP_060583860.1">
    <property type="nucleotide sequence ID" value="NZ_CP013067.1"/>
</dbReference>
<sequence length="450" mass="48766">MVRILFIMFSLLAGQASAAAPTAAVCVVQHQDRVLMVQDSVSGRFGLTGGYIDAGETPEQAALRELYEETGLKGDILAPIGRWQQAALFACRTTTPLQATPQGRVNLLHAPNLGGEIRQARLINPRAPEVELRFPEQTRWLAEQLPANSDSPRQELTDFSQQGNLLHRTELPWLERLQTGLTPLAPLLAVTNLFGEQALYLVLLPLLLPWLGWPRLRAMLFTLGTLAFCITLGKLAIGWPRPFHLVPQLAEQASGGFGMPSGHTATALLFWGLLLRQWQGCRHPLIWALLAALLTGLARIELGVHFISDVLGGLLLGALLLSQSELLARLSARPQAWWALSLLALALAWPTQSGSLAALASLGAGLSLGQSLPLRRHASPPLPTALLALLGGLLCGLLQWQLPHLMSSSFTILLLQWSSLLLLGLWLSAGIWLLSPTATPGNDTYAREEA</sequence>
<dbReference type="CDD" id="cd02883">
    <property type="entry name" value="NUDIX_Hydrolase"/>
    <property type="match status" value="1"/>
</dbReference>
<dbReference type="AlphaFoldDB" id="A0A0S2SFE1"/>
<feature type="transmembrane region" description="Helical" evidence="6">
    <location>
        <begin position="218"/>
        <end position="237"/>
    </location>
</feature>
<accession>A0A0S2SFE1</accession>
<dbReference type="Pfam" id="PF01569">
    <property type="entry name" value="PAP2"/>
    <property type="match status" value="1"/>
</dbReference>
<evidence type="ECO:0000256" key="2">
    <source>
        <dbReference type="ARBA" id="ARBA00012374"/>
    </source>
</evidence>
<feature type="chain" id="PRO_5006604352" description="undecaprenyl-diphosphate phosphatase" evidence="7">
    <location>
        <begin position="19"/>
        <end position="450"/>
    </location>
</feature>
<keyword evidence="3" id="KW-0378">Hydrolase</keyword>
<dbReference type="PANTHER" id="PTHR14969:SF13">
    <property type="entry name" value="AT30094P"/>
    <property type="match status" value="1"/>
</dbReference>
<dbReference type="InterPro" id="IPR020084">
    <property type="entry name" value="NUDIX_hydrolase_CS"/>
</dbReference>
<dbReference type="PROSITE" id="PS51462">
    <property type="entry name" value="NUDIX"/>
    <property type="match status" value="1"/>
</dbReference>
<feature type="domain" description="Nudix hydrolase" evidence="8">
    <location>
        <begin position="18"/>
        <end position="147"/>
    </location>
</feature>
<evidence type="ECO:0000256" key="4">
    <source>
        <dbReference type="ARBA" id="ARBA00032707"/>
    </source>
</evidence>
<feature type="transmembrane region" description="Helical" evidence="6">
    <location>
        <begin position="382"/>
        <end position="400"/>
    </location>
</feature>